<protein>
    <recommendedName>
        <fullName evidence="3 7">Mannose-6-phosphate isomerase</fullName>
        <ecNumber evidence="3 7">5.3.1.8</ecNumber>
    </recommendedName>
</protein>
<gene>
    <name evidence="12" type="primary">manA</name>
    <name evidence="12" type="ORF">DS031_14070</name>
</gene>
<evidence type="ECO:0000256" key="3">
    <source>
        <dbReference type="ARBA" id="ARBA00011956"/>
    </source>
</evidence>
<dbReference type="OrthoDB" id="9808275at2"/>
<evidence type="ECO:0000259" key="11">
    <source>
        <dbReference type="Pfam" id="PF21621"/>
    </source>
</evidence>
<dbReference type="InterPro" id="IPR051804">
    <property type="entry name" value="Carb_Metab_Reg_Kinase/Isom"/>
</dbReference>
<keyword evidence="5 7" id="KW-0862">Zinc</keyword>
<comment type="caution">
    <text evidence="12">The sequence shown here is derived from an EMBL/GenBank/DDBJ whole genome shotgun (WGS) entry which is preliminary data.</text>
</comment>
<dbReference type="InterPro" id="IPR001250">
    <property type="entry name" value="Man6P_Isoase-1"/>
</dbReference>
<dbReference type="InterPro" id="IPR014710">
    <property type="entry name" value="RmlC-like_jellyroll"/>
</dbReference>
<dbReference type="InterPro" id="IPR011051">
    <property type="entry name" value="RmlC_Cupin_sf"/>
</dbReference>
<proteinExistence type="inferred from homology"/>
<keyword evidence="4 7" id="KW-0479">Metal-binding</keyword>
<evidence type="ECO:0000256" key="8">
    <source>
        <dbReference type="PIRSR" id="PIRSR036894-1"/>
    </source>
</evidence>
<dbReference type="Pfam" id="PF21621">
    <property type="entry name" value="MPI_cupin_dom"/>
    <property type="match status" value="1"/>
</dbReference>
<dbReference type="PANTHER" id="PTHR42742:SF3">
    <property type="entry name" value="FRUCTOKINASE"/>
    <property type="match status" value="1"/>
</dbReference>
<feature type="domain" description="Mannose-6-phosphate isomerase cupin" evidence="11">
    <location>
        <begin position="240"/>
        <end position="315"/>
    </location>
</feature>
<dbReference type="GO" id="GO:0008270">
    <property type="term" value="F:zinc ion binding"/>
    <property type="evidence" value="ECO:0007669"/>
    <property type="project" value="UniProtKB-UniRule"/>
</dbReference>
<evidence type="ECO:0000256" key="7">
    <source>
        <dbReference type="PIRNR" id="PIRNR036894"/>
    </source>
</evidence>
<comment type="cofactor">
    <cofactor evidence="8">
        <name>Zn(2+)</name>
        <dbReference type="ChEBI" id="CHEBI:29105"/>
    </cofactor>
    <text evidence="8">Binds 1 zinc ion per subunit.</text>
</comment>
<dbReference type="EC" id="5.3.1.8" evidence="3 7"/>
<evidence type="ECO:0000256" key="5">
    <source>
        <dbReference type="ARBA" id="ARBA00022833"/>
    </source>
</evidence>
<keyword evidence="13" id="KW-1185">Reference proteome</keyword>
<name>A0A366XY58_9BACI</name>
<dbReference type="SUPFAM" id="SSF51182">
    <property type="entry name" value="RmlC-like cupins"/>
    <property type="match status" value="1"/>
</dbReference>
<feature type="active site" evidence="9">
    <location>
        <position position="193"/>
    </location>
</feature>
<feature type="domain" description="Phosphomannose isomerase type I catalytic" evidence="10">
    <location>
        <begin position="7"/>
        <end position="106"/>
    </location>
</feature>
<dbReference type="RefSeq" id="WP_113806715.1">
    <property type="nucleotide sequence ID" value="NZ_QOCW01000015.1"/>
</dbReference>
<dbReference type="InterPro" id="IPR046457">
    <property type="entry name" value="PMI_typeI_cat"/>
</dbReference>
<dbReference type="InterPro" id="IPR049071">
    <property type="entry name" value="MPI_cupin_dom"/>
</dbReference>
<organism evidence="12 13">
    <name type="scientific">Bacillus taeanensis</name>
    <dbReference type="NCBI Taxonomy" id="273032"/>
    <lineage>
        <taxon>Bacteria</taxon>
        <taxon>Bacillati</taxon>
        <taxon>Bacillota</taxon>
        <taxon>Bacilli</taxon>
        <taxon>Bacillales</taxon>
        <taxon>Bacillaceae</taxon>
        <taxon>Bacillus</taxon>
    </lineage>
</organism>
<evidence type="ECO:0000256" key="1">
    <source>
        <dbReference type="ARBA" id="ARBA00000757"/>
    </source>
</evidence>
<feature type="binding site" evidence="8">
    <location>
        <position position="116"/>
    </location>
    <ligand>
        <name>Zn(2+)</name>
        <dbReference type="ChEBI" id="CHEBI:29105"/>
    </ligand>
</feature>
<dbReference type="InterPro" id="IPR014628">
    <property type="entry name" value="Man6P_isomerase_Firm_short"/>
</dbReference>
<dbReference type="PANTHER" id="PTHR42742">
    <property type="entry name" value="TRANSCRIPTIONAL REPRESSOR MPRA"/>
    <property type="match status" value="1"/>
</dbReference>
<evidence type="ECO:0000256" key="6">
    <source>
        <dbReference type="ARBA" id="ARBA00023235"/>
    </source>
</evidence>
<dbReference type="NCBIfam" id="TIGR00218">
    <property type="entry name" value="manA"/>
    <property type="match status" value="1"/>
</dbReference>
<evidence type="ECO:0000313" key="12">
    <source>
        <dbReference type="EMBL" id="RBW68861.1"/>
    </source>
</evidence>
<dbReference type="Pfam" id="PF20511">
    <property type="entry name" value="PMI_typeI_cat"/>
    <property type="match status" value="1"/>
</dbReference>
<dbReference type="Gene3D" id="2.60.120.10">
    <property type="entry name" value="Jelly Rolls"/>
    <property type="match status" value="2"/>
</dbReference>
<dbReference type="Proteomes" id="UP000253314">
    <property type="component" value="Unassembled WGS sequence"/>
</dbReference>
<accession>A0A366XY58</accession>
<dbReference type="GO" id="GO:0004476">
    <property type="term" value="F:mannose-6-phosphate isomerase activity"/>
    <property type="evidence" value="ECO:0007669"/>
    <property type="project" value="UniProtKB-UniRule"/>
</dbReference>
<dbReference type="GO" id="GO:0005975">
    <property type="term" value="P:carbohydrate metabolic process"/>
    <property type="evidence" value="ECO:0007669"/>
    <property type="project" value="UniProtKB-UniRule"/>
</dbReference>
<comment type="catalytic activity">
    <reaction evidence="1 7">
        <text>D-mannose 6-phosphate = D-fructose 6-phosphate</text>
        <dbReference type="Rhea" id="RHEA:12356"/>
        <dbReference type="ChEBI" id="CHEBI:58735"/>
        <dbReference type="ChEBI" id="CHEBI:61527"/>
        <dbReference type="EC" id="5.3.1.8"/>
    </reaction>
</comment>
<evidence type="ECO:0000256" key="4">
    <source>
        <dbReference type="ARBA" id="ARBA00022723"/>
    </source>
</evidence>
<dbReference type="PIRSF" id="PIRSF036894">
    <property type="entry name" value="PMI_Firm_short"/>
    <property type="match status" value="1"/>
</dbReference>
<feature type="binding site" evidence="8">
    <location>
        <position position="98"/>
    </location>
    <ligand>
        <name>Zn(2+)</name>
        <dbReference type="ChEBI" id="CHEBI:29105"/>
    </ligand>
</feature>
<evidence type="ECO:0000256" key="9">
    <source>
        <dbReference type="PIRSR" id="PIRSR036894-2"/>
    </source>
</evidence>
<evidence type="ECO:0000313" key="13">
    <source>
        <dbReference type="Proteomes" id="UP000253314"/>
    </source>
</evidence>
<keyword evidence="6 7" id="KW-0413">Isomerase</keyword>
<evidence type="ECO:0000259" key="10">
    <source>
        <dbReference type="Pfam" id="PF20511"/>
    </source>
</evidence>
<dbReference type="CDD" id="cd07010">
    <property type="entry name" value="cupin_PMI_type_I_N_bac"/>
    <property type="match status" value="1"/>
</dbReference>
<reference evidence="12 13" key="1">
    <citation type="submission" date="2018-07" db="EMBL/GenBank/DDBJ databases">
        <title>Lottiidibacillus patelloidae gen. nov., sp. nov., isolated from the intestinal tract of a marine limpet and the reclassification of B. taeanensis BH030017T, B. algicola KMM 3737T and B. hwajinpoensis SW-72T as genus Lottiidibacillus.</title>
        <authorList>
            <person name="Liu R."/>
            <person name="Huang Z."/>
        </authorList>
    </citation>
    <scope>NUCLEOTIDE SEQUENCE [LARGE SCALE GENOMIC DNA]</scope>
    <source>
        <strain evidence="12 13">BH030017</strain>
    </source>
</reference>
<dbReference type="EMBL" id="QOCW01000015">
    <property type="protein sequence ID" value="RBW68861.1"/>
    <property type="molecule type" value="Genomic_DNA"/>
</dbReference>
<sequence length="318" mass="36384">MYQEPIFLKSVFKERIWGGTALKEKFGYHIPSDETGECWGISAHQNGPCEILNGALKGKTLDQVWDSHRELFANEEGEEFPLLVKILDANNDLSVQVHPDDHYAREVEGEQYGKTECWYIIDCEEGAELIYGHHAKSKEEFEQMVADGRWDDLLRKVQVQPGDFVYVPSGTIHAIGKGIMILETQQSSDTTYRVYDYDRPDAEGNTRELHIEKSIEVSTIPHQDASFEVVEDVREGLRSKKLIQENYFTVYHWTLDGDVTEKNENNYLLMSVLDGEGELLVCDQTYSFKKGDHFIVPATMTDYKLRGKAAFITSHSTK</sequence>
<dbReference type="AlphaFoldDB" id="A0A366XY58"/>
<feature type="binding site" evidence="8">
    <location>
        <position position="173"/>
    </location>
    <ligand>
        <name>Zn(2+)</name>
        <dbReference type="ChEBI" id="CHEBI:29105"/>
    </ligand>
</feature>
<comment type="similarity">
    <text evidence="2 7">Belongs to the mannose-6-phosphate isomerase type 1 family.</text>
</comment>
<evidence type="ECO:0000256" key="2">
    <source>
        <dbReference type="ARBA" id="ARBA00010772"/>
    </source>
</evidence>